<dbReference type="AlphaFoldDB" id="I3S8K9"/>
<dbReference type="EMBL" id="BT136806">
    <property type="protein sequence ID" value="AFK36601.1"/>
    <property type="molecule type" value="mRNA"/>
</dbReference>
<protein>
    <submittedName>
        <fullName evidence="1">Uncharacterized protein</fullName>
    </submittedName>
</protein>
<reference evidence="1" key="1">
    <citation type="submission" date="2012-05" db="EMBL/GenBank/DDBJ databases">
        <authorList>
            <person name="Krishnakumar V."/>
            <person name="Cheung F."/>
            <person name="Xiao Y."/>
            <person name="Chan A."/>
            <person name="Moskal W.A."/>
            <person name="Town C.D."/>
        </authorList>
    </citation>
    <scope>NUCLEOTIDE SEQUENCE</scope>
</reference>
<sequence>MNPSSPQAQVYKNFHYILVLVRASLASLASTKSNSVLSMCILNQVLQ</sequence>
<organism evidence="1">
    <name type="scientific">Medicago truncatula</name>
    <name type="common">Barrel medic</name>
    <name type="synonym">Medicago tribuloides</name>
    <dbReference type="NCBI Taxonomy" id="3880"/>
    <lineage>
        <taxon>Eukaryota</taxon>
        <taxon>Viridiplantae</taxon>
        <taxon>Streptophyta</taxon>
        <taxon>Embryophyta</taxon>
        <taxon>Tracheophyta</taxon>
        <taxon>Spermatophyta</taxon>
        <taxon>Magnoliopsida</taxon>
        <taxon>eudicotyledons</taxon>
        <taxon>Gunneridae</taxon>
        <taxon>Pentapetalae</taxon>
        <taxon>rosids</taxon>
        <taxon>fabids</taxon>
        <taxon>Fabales</taxon>
        <taxon>Fabaceae</taxon>
        <taxon>Papilionoideae</taxon>
        <taxon>50 kb inversion clade</taxon>
        <taxon>NPAAA clade</taxon>
        <taxon>Hologalegina</taxon>
        <taxon>IRL clade</taxon>
        <taxon>Trifolieae</taxon>
        <taxon>Medicago</taxon>
    </lineage>
</organism>
<evidence type="ECO:0000313" key="1">
    <source>
        <dbReference type="EMBL" id="AFK36601.1"/>
    </source>
</evidence>
<name>I3S8K9_MEDTR</name>
<accession>I3S8K9</accession>
<proteinExistence type="evidence at transcript level"/>